<dbReference type="Proteomes" id="UP000622552">
    <property type="component" value="Unassembled WGS sequence"/>
</dbReference>
<protein>
    <submittedName>
        <fullName evidence="2">Uncharacterized protein</fullName>
    </submittedName>
</protein>
<dbReference type="Pfam" id="PF11273">
    <property type="entry name" value="DUF3073"/>
    <property type="match status" value="1"/>
</dbReference>
<name>A0A8J7KYN1_9ACTN</name>
<sequence>MARELKYSSPTTDFEKLQRELAGGDPQPAGKVDDLDEDEDDPWAPTQR</sequence>
<evidence type="ECO:0000313" key="2">
    <source>
        <dbReference type="EMBL" id="MBG6139487.1"/>
    </source>
</evidence>
<gene>
    <name evidence="2" type="ORF">IW245_005681</name>
</gene>
<dbReference type="InterPro" id="IPR021426">
    <property type="entry name" value="DUF3073"/>
</dbReference>
<evidence type="ECO:0000313" key="3">
    <source>
        <dbReference type="Proteomes" id="UP000622552"/>
    </source>
</evidence>
<feature type="region of interest" description="Disordered" evidence="1">
    <location>
        <begin position="18"/>
        <end position="48"/>
    </location>
</feature>
<dbReference type="AlphaFoldDB" id="A0A8J7KYN1"/>
<dbReference type="EMBL" id="JADOUF010000001">
    <property type="protein sequence ID" value="MBG6139487.1"/>
    <property type="molecule type" value="Genomic_DNA"/>
</dbReference>
<proteinExistence type="predicted"/>
<accession>A0A8J7KYN1</accession>
<reference evidence="2" key="1">
    <citation type="submission" date="2020-11" db="EMBL/GenBank/DDBJ databases">
        <title>Sequencing the genomes of 1000 actinobacteria strains.</title>
        <authorList>
            <person name="Klenk H.-P."/>
        </authorList>
    </citation>
    <scope>NUCLEOTIDE SEQUENCE</scope>
    <source>
        <strain evidence="2">DSM 45356</strain>
    </source>
</reference>
<keyword evidence="3" id="KW-1185">Reference proteome</keyword>
<evidence type="ECO:0000256" key="1">
    <source>
        <dbReference type="SAM" id="MobiDB-lite"/>
    </source>
</evidence>
<organism evidence="2 3">
    <name type="scientific">Longispora fulva</name>
    <dbReference type="NCBI Taxonomy" id="619741"/>
    <lineage>
        <taxon>Bacteria</taxon>
        <taxon>Bacillati</taxon>
        <taxon>Actinomycetota</taxon>
        <taxon>Actinomycetes</taxon>
        <taxon>Micromonosporales</taxon>
        <taxon>Micromonosporaceae</taxon>
        <taxon>Longispora</taxon>
    </lineage>
</organism>
<comment type="caution">
    <text evidence="2">The sequence shown here is derived from an EMBL/GenBank/DDBJ whole genome shotgun (WGS) entry which is preliminary data.</text>
</comment>